<dbReference type="AlphaFoldDB" id="A0A438J1Y8"/>
<evidence type="ECO:0000256" key="1">
    <source>
        <dbReference type="ARBA" id="ARBA00004201"/>
    </source>
</evidence>
<keyword evidence="2" id="KW-0963">Cytoplasm</keyword>
<dbReference type="PANTHER" id="PTHR21551">
    <property type="entry name" value="TOPOISOMERASE II-ASSOCIATED PROTEIN PAT1"/>
    <property type="match status" value="1"/>
</dbReference>
<reference evidence="4 5" key="1">
    <citation type="journal article" date="2018" name="PLoS Genet.">
        <title>Population sequencing reveals clonal diversity and ancestral inbreeding in the grapevine cultivar Chardonnay.</title>
        <authorList>
            <person name="Roach M.J."/>
            <person name="Johnson D.L."/>
            <person name="Bohlmann J."/>
            <person name="van Vuuren H.J."/>
            <person name="Jones S.J."/>
            <person name="Pretorius I.S."/>
            <person name="Schmidt S.A."/>
            <person name="Borneman A.R."/>
        </authorList>
    </citation>
    <scope>NUCLEOTIDE SEQUENCE [LARGE SCALE GENOMIC DNA]</scope>
    <source>
        <strain evidence="5">cv. Chardonnay</strain>
        <tissue evidence="4">Leaf</tissue>
    </source>
</reference>
<feature type="compositionally biased region" description="Polar residues" evidence="3">
    <location>
        <begin position="82"/>
        <end position="92"/>
    </location>
</feature>
<dbReference type="GO" id="GO:0000932">
    <property type="term" value="C:P-body"/>
    <property type="evidence" value="ECO:0007669"/>
    <property type="project" value="UniProtKB-SubCell"/>
</dbReference>
<dbReference type="GO" id="GO:0000290">
    <property type="term" value="P:deadenylation-dependent decapping of nuclear-transcribed mRNA"/>
    <property type="evidence" value="ECO:0007669"/>
    <property type="project" value="InterPro"/>
</dbReference>
<evidence type="ECO:0000313" key="5">
    <source>
        <dbReference type="Proteomes" id="UP000288805"/>
    </source>
</evidence>
<comment type="subcellular location">
    <subcellularLocation>
        <location evidence="1">Cytoplasm</location>
        <location evidence="1">P-body</location>
    </subcellularLocation>
</comment>
<evidence type="ECO:0008006" key="6">
    <source>
        <dbReference type="Google" id="ProtNLM"/>
    </source>
</evidence>
<evidence type="ECO:0000256" key="2">
    <source>
        <dbReference type="ARBA" id="ARBA00022490"/>
    </source>
</evidence>
<accession>A0A438J1Y8</accession>
<gene>
    <name evidence="4" type="ORF">CK203_023161</name>
</gene>
<organism evidence="4 5">
    <name type="scientific">Vitis vinifera</name>
    <name type="common">Grape</name>
    <dbReference type="NCBI Taxonomy" id="29760"/>
    <lineage>
        <taxon>Eukaryota</taxon>
        <taxon>Viridiplantae</taxon>
        <taxon>Streptophyta</taxon>
        <taxon>Embryophyta</taxon>
        <taxon>Tracheophyta</taxon>
        <taxon>Spermatophyta</taxon>
        <taxon>Magnoliopsida</taxon>
        <taxon>eudicotyledons</taxon>
        <taxon>Gunneridae</taxon>
        <taxon>Pentapetalae</taxon>
        <taxon>rosids</taxon>
        <taxon>Vitales</taxon>
        <taxon>Vitaceae</taxon>
        <taxon>Viteae</taxon>
        <taxon>Vitis</taxon>
    </lineage>
</organism>
<comment type="caution">
    <text evidence="4">The sequence shown here is derived from an EMBL/GenBank/DDBJ whole genome shotgun (WGS) entry which is preliminary data.</text>
</comment>
<protein>
    <recommendedName>
        <fullName evidence="6">Protein PAT1-like</fullName>
    </recommendedName>
</protein>
<feature type="region of interest" description="Disordered" evidence="3">
    <location>
        <begin position="74"/>
        <end position="99"/>
    </location>
</feature>
<name>A0A438J1Y8_VITVI</name>
<dbReference type="Proteomes" id="UP000288805">
    <property type="component" value="Unassembled WGS sequence"/>
</dbReference>
<proteinExistence type="predicted"/>
<evidence type="ECO:0000256" key="3">
    <source>
        <dbReference type="SAM" id="MobiDB-lite"/>
    </source>
</evidence>
<dbReference type="PANTHER" id="PTHR21551:SF0">
    <property type="entry name" value="PROTEIN ASSOCIATED WITH TOPO II RELATED-1, ISOFORM A"/>
    <property type="match status" value="1"/>
</dbReference>
<evidence type="ECO:0000313" key="4">
    <source>
        <dbReference type="EMBL" id="RVX02932.1"/>
    </source>
</evidence>
<sequence length="369" mass="40111">MQLAATHSNDPYVDDYYHQACLAKKSAGARLKHHFCPTHLRELPPRARANSEPHAFLQVDALGRVPFSSIRRPRPLLEVDPPNSSVAGSTEQKVSEKPLEQEPMLAARVTIEDGLCLLLDVDDIDRFLQFNQLQDGGTQLRRRRQNLLEGLAASLQLVDPLGKPGHTVGLAPKDDLVFLRLVSLPKAAETTTNLSRVVSSCVRGMDLGALSACFAAVVCSSEQPPLRPLGSSAGDGASVILKSVLERATEILTDPHVAGNCNMNNRALWQASFDEFFGLLTKYCLNKYDSIMQSLLMQASSNMTAVGADAARAISREMPVELLRASLPHTNEHQKKLLLDFAHRSMPVMGFNSQGGGSGSHVNSESVLS</sequence>
<dbReference type="EMBL" id="QGNW01000068">
    <property type="protein sequence ID" value="RVX02932.1"/>
    <property type="molecule type" value="Genomic_DNA"/>
</dbReference>
<dbReference type="InterPro" id="IPR039900">
    <property type="entry name" value="Pat1-like"/>
</dbReference>